<gene>
    <name evidence="2" type="ORF">SCNU_01780</name>
</gene>
<name>F1YDX6_9ACTN</name>
<dbReference type="Pfam" id="PF06902">
    <property type="entry name" value="Fer4_19"/>
    <property type="match status" value="1"/>
</dbReference>
<dbReference type="Proteomes" id="UP000035065">
    <property type="component" value="Unassembled WGS sequence"/>
</dbReference>
<accession>F1YDX6</accession>
<comment type="caution">
    <text evidence="2">The sequence shown here is derived from an EMBL/GenBank/DDBJ whole genome shotgun (WGS) entry which is preliminary data.</text>
</comment>
<dbReference type="AlphaFoldDB" id="F1YDX6"/>
<dbReference type="EMBL" id="AEUD01000001">
    <property type="protein sequence ID" value="EGD57066.1"/>
    <property type="molecule type" value="Genomic_DNA"/>
</dbReference>
<keyword evidence="3" id="KW-1185">Reference proteome</keyword>
<dbReference type="eggNOG" id="COG3592">
    <property type="taxonomic scope" value="Bacteria"/>
</dbReference>
<dbReference type="InterPro" id="IPR010693">
    <property type="entry name" value="Divergent_4Fe-4S_mono-cluster"/>
</dbReference>
<feature type="domain" description="Divergent 4Fe-4S mono-cluster" evidence="1">
    <location>
        <begin position="13"/>
        <end position="71"/>
    </location>
</feature>
<dbReference type="RefSeq" id="WP_009677631.1">
    <property type="nucleotide sequence ID" value="NZ_AEUD01000001.1"/>
</dbReference>
<organism evidence="2 3">
    <name type="scientific">Gordonia neofelifaecis NRRL B-59395</name>
    <dbReference type="NCBI Taxonomy" id="644548"/>
    <lineage>
        <taxon>Bacteria</taxon>
        <taxon>Bacillati</taxon>
        <taxon>Actinomycetota</taxon>
        <taxon>Actinomycetes</taxon>
        <taxon>Mycobacteriales</taxon>
        <taxon>Gordoniaceae</taxon>
        <taxon>Gordonia</taxon>
    </lineage>
</organism>
<dbReference type="OrthoDB" id="3855487at2"/>
<evidence type="ECO:0000313" key="2">
    <source>
        <dbReference type="EMBL" id="EGD57066.1"/>
    </source>
</evidence>
<dbReference type="STRING" id="644548.SCNU_01780"/>
<proteinExistence type="predicted"/>
<sequence length="83" mass="9356">MSDQDPIKEYPTDGVVVTWEPGRCRHARECVRGLPQVFDPQRRPWIDADAATAEDLVRVIDRCPSYALGYRTADGRARVAPTD</sequence>
<evidence type="ECO:0000313" key="3">
    <source>
        <dbReference type="Proteomes" id="UP000035065"/>
    </source>
</evidence>
<reference evidence="2 3" key="1">
    <citation type="journal article" date="2011" name="J. Bacteriol.">
        <title>Draft Genome Sequence of Gordonia neofelifaecis NRRL B-59395, a Cholesterol-Degrading Actinomycete.</title>
        <authorList>
            <person name="Ge F."/>
            <person name="Li W."/>
            <person name="Chen G."/>
            <person name="Liu Y."/>
            <person name="Zhang G."/>
            <person name="Yong B."/>
            <person name="Wang Q."/>
            <person name="Wang N."/>
            <person name="Huang Z."/>
            <person name="Li W."/>
            <person name="Wang J."/>
            <person name="Wu C."/>
            <person name="Xie Q."/>
            <person name="Liu G."/>
        </authorList>
    </citation>
    <scope>NUCLEOTIDE SEQUENCE [LARGE SCALE GENOMIC DNA]</scope>
    <source>
        <strain evidence="2 3">NRRL B-59395</strain>
    </source>
</reference>
<evidence type="ECO:0000259" key="1">
    <source>
        <dbReference type="Pfam" id="PF06902"/>
    </source>
</evidence>
<protein>
    <recommendedName>
        <fullName evidence="1">Divergent 4Fe-4S mono-cluster domain-containing protein</fullName>
    </recommendedName>
</protein>